<feature type="domain" description="Zona occludens toxin N-terminal" evidence="3">
    <location>
        <begin position="3"/>
        <end position="209"/>
    </location>
</feature>
<sequence>MAINVYSGLQGSGKSYECMRSVVLEAIMAGRNVVTNVDGINEELIYGYLAKTRDADVSKLGKVVHVANARIAQPQFFPDEEKPHLESVVQAGDLVAVDEAWRFWGTDCGRLTHEHMQFFRMHRHYVHPQTGVACDVALMTQDISGLTRTVKNVVEFSFHMTKLKSLGLTQSYRVQVYDGWKQNRKTQIDVYNKRYDPAIFPLYKSYAGGGGNEQAIDKRSNVLANKKFWMIAAGSLCLMAIGAWNTWRFFHRQPAAATSTQSTMAAASTPQAVPAPSPASSLSLDRPNYSENWRITGRIEINRVAWVVLANASGRLRLESPSVFSNDRLAMVGMIDGQKITSWTANLPPSSPMDLRK</sequence>
<reference evidence="5" key="1">
    <citation type="journal article" date="2019" name="Int. J. Syst. Evol. Microbiol.">
        <title>The Global Catalogue of Microorganisms (GCM) 10K type strain sequencing project: providing services to taxonomists for standard genome sequencing and annotation.</title>
        <authorList>
            <consortium name="The Broad Institute Genomics Platform"/>
            <consortium name="The Broad Institute Genome Sequencing Center for Infectious Disease"/>
            <person name="Wu L."/>
            <person name="Ma J."/>
        </authorList>
    </citation>
    <scope>NUCLEOTIDE SEQUENCE [LARGE SCALE GENOMIC DNA]</scope>
    <source>
        <strain evidence="5">KCTC 23701</strain>
    </source>
</reference>
<evidence type="ECO:0000256" key="1">
    <source>
        <dbReference type="SAM" id="MobiDB-lite"/>
    </source>
</evidence>
<keyword evidence="2" id="KW-1133">Transmembrane helix</keyword>
<gene>
    <name evidence="4" type="ORF">GCM10007350_27750</name>
</gene>
<name>A0ABQ3H1W7_9NEIS</name>
<evidence type="ECO:0000313" key="5">
    <source>
        <dbReference type="Proteomes" id="UP000604737"/>
    </source>
</evidence>
<protein>
    <submittedName>
        <fullName evidence="4">Membrane protein</fullName>
    </submittedName>
</protein>
<dbReference type="Proteomes" id="UP000604737">
    <property type="component" value="Unassembled WGS sequence"/>
</dbReference>
<comment type="caution">
    <text evidence="4">The sequence shown here is derived from an EMBL/GenBank/DDBJ whole genome shotgun (WGS) entry which is preliminary data.</text>
</comment>
<dbReference type="Pfam" id="PF05707">
    <property type="entry name" value="Zot"/>
    <property type="match status" value="1"/>
</dbReference>
<feature type="transmembrane region" description="Helical" evidence="2">
    <location>
        <begin position="228"/>
        <end position="247"/>
    </location>
</feature>
<evidence type="ECO:0000313" key="4">
    <source>
        <dbReference type="EMBL" id="GHD66079.1"/>
    </source>
</evidence>
<dbReference type="Gene3D" id="3.40.50.300">
    <property type="entry name" value="P-loop containing nucleotide triphosphate hydrolases"/>
    <property type="match status" value="1"/>
</dbReference>
<organism evidence="4 5">
    <name type="scientific">Jeongeupia chitinilytica</name>
    <dbReference type="NCBI Taxonomy" id="1041641"/>
    <lineage>
        <taxon>Bacteria</taxon>
        <taxon>Pseudomonadati</taxon>
        <taxon>Pseudomonadota</taxon>
        <taxon>Betaproteobacteria</taxon>
        <taxon>Neisseriales</taxon>
        <taxon>Chitinibacteraceae</taxon>
        <taxon>Jeongeupia</taxon>
    </lineage>
</organism>
<accession>A0ABQ3H1W7</accession>
<proteinExistence type="predicted"/>
<dbReference type="InterPro" id="IPR027417">
    <property type="entry name" value="P-loop_NTPase"/>
</dbReference>
<dbReference type="InterPro" id="IPR008900">
    <property type="entry name" value="Zot_N"/>
</dbReference>
<feature type="region of interest" description="Disordered" evidence="1">
    <location>
        <begin position="261"/>
        <end position="281"/>
    </location>
</feature>
<dbReference type="EMBL" id="BMYO01000007">
    <property type="protein sequence ID" value="GHD66079.1"/>
    <property type="molecule type" value="Genomic_DNA"/>
</dbReference>
<keyword evidence="5" id="KW-1185">Reference proteome</keyword>
<keyword evidence="2" id="KW-0812">Transmembrane</keyword>
<evidence type="ECO:0000256" key="2">
    <source>
        <dbReference type="SAM" id="Phobius"/>
    </source>
</evidence>
<keyword evidence="2" id="KW-0472">Membrane</keyword>
<evidence type="ECO:0000259" key="3">
    <source>
        <dbReference type="Pfam" id="PF05707"/>
    </source>
</evidence>
<dbReference type="RefSeq" id="WP_189461493.1">
    <property type="nucleotide sequence ID" value="NZ_BMYO01000007.1"/>
</dbReference>